<dbReference type="SUPFAM" id="SSF50129">
    <property type="entry name" value="GroES-like"/>
    <property type="match status" value="1"/>
</dbReference>
<sequence length="52" mass="5871">MKAVLFEKFQETPRLVTVPDPTPEPHGVVLKVEATGVCRSDWYGWMGHDSDI</sequence>
<dbReference type="AlphaFoldDB" id="A0A1H8MCG4"/>
<organism evidence="1 2">
    <name type="scientific">Palleronia pelagia</name>
    <dbReference type="NCBI Taxonomy" id="387096"/>
    <lineage>
        <taxon>Bacteria</taxon>
        <taxon>Pseudomonadati</taxon>
        <taxon>Pseudomonadota</taxon>
        <taxon>Alphaproteobacteria</taxon>
        <taxon>Rhodobacterales</taxon>
        <taxon>Roseobacteraceae</taxon>
        <taxon>Palleronia</taxon>
    </lineage>
</organism>
<keyword evidence="2" id="KW-1185">Reference proteome</keyword>
<reference evidence="2" key="1">
    <citation type="submission" date="2016-10" db="EMBL/GenBank/DDBJ databases">
        <authorList>
            <person name="Varghese N."/>
            <person name="Submissions S."/>
        </authorList>
    </citation>
    <scope>NUCLEOTIDE SEQUENCE [LARGE SCALE GENOMIC DNA]</scope>
    <source>
        <strain evidence="2">DSM 26893</strain>
    </source>
</reference>
<dbReference type="Gene3D" id="3.90.180.10">
    <property type="entry name" value="Medium-chain alcohol dehydrogenases, catalytic domain"/>
    <property type="match status" value="1"/>
</dbReference>
<name>A0A1H8MCG4_9RHOB</name>
<dbReference type="Proteomes" id="UP000199372">
    <property type="component" value="Unassembled WGS sequence"/>
</dbReference>
<evidence type="ECO:0000313" key="1">
    <source>
        <dbReference type="EMBL" id="SEO15019.1"/>
    </source>
</evidence>
<dbReference type="EMBL" id="FOCM01000015">
    <property type="protein sequence ID" value="SEO15019.1"/>
    <property type="molecule type" value="Genomic_DNA"/>
</dbReference>
<dbReference type="InterPro" id="IPR011032">
    <property type="entry name" value="GroES-like_sf"/>
</dbReference>
<gene>
    <name evidence="1" type="ORF">SAMN04488011_11519</name>
</gene>
<proteinExistence type="predicted"/>
<dbReference type="RefSeq" id="WP_236737146.1">
    <property type="nucleotide sequence ID" value="NZ_FOCM01000015.1"/>
</dbReference>
<evidence type="ECO:0000313" key="2">
    <source>
        <dbReference type="Proteomes" id="UP000199372"/>
    </source>
</evidence>
<protein>
    <submittedName>
        <fullName evidence="1">Alcohol dehydrogenase</fullName>
    </submittedName>
</protein>
<accession>A0A1H8MCG4</accession>